<keyword evidence="1" id="KW-0472">Membrane</keyword>
<dbReference type="EMBL" id="JBBPBM010000040">
    <property type="protein sequence ID" value="KAK8525314.1"/>
    <property type="molecule type" value="Genomic_DNA"/>
</dbReference>
<reference evidence="2 3" key="1">
    <citation type="journal article" date="2024" name="G3 (Bethesda)">
        <title>Genome assembly of Hibiscus sabdariffa L. provides insights into metabolisms of medicinal natural products.</title>
        <authorList>
            <person name="Kim T."/>
        </authorList>
    </citation>
    <scope>NUCLEOTIDE SEQUENCE [LARGE SCALE GENOMIC DNA]</scope>
    <source>
        <strain evidence="2">TK-2024</strain>
        <tissue evidence="2">Old leaves</tissue>
    </source>
</reference>
<evidence type="ECO:0000313" key="2">
    <source>
        <dbReference type="EMBL" id="KAK8525314.1"/>
    </source>
</evidence>
<dbReference type="Proteomes" id="UP001472677">
    <property type="component" value="Unassembled WGS sequence"/>
</dbReference>
<dbReference type="PANTHER" id="PTHR34458:SF5">
    <property type="entry name" value="POLLEN OLE E 1 ALLERGEN AND EXTENSIN FAMILY PROTEIN"/>
    <property type="match status" value="1"/>
</dbReference>
<proteinExistence type="predicted"/>
<sequence>MVACMVLIVKPSTCVTNLTSKFPINTTRVSNKIAARESSSSLLQPKAMAMKTLMFVCVLVAAMALVAPMAEAQLGGLIGNLLGLIRITGTLFCTVDGNMGVNGTATPVFPNALVQLHCGGSVVSSSTTNGSGIFSILLDPLQVLLSALLNNCNLAVKTPLSNCNASLPSVGGIQKIPSEGASLEKMGVRISNFLTKWASVSYIDPALL</sequence>
<comment type="caution">
    <text evidence="2">The sequence shown here is derived from an EMBL/GenBank/DDBJ whole genome shotgun (WGS) entry which is preliminary data.</text>
</comment>
<name>A0ABR2CY80_9ROSI</name>
<evidence type="ECO:0008006" key="4">
    <source>
        <dbReference type="Google" id="ProtNLM"/>
    </source>
</evidence>
<keyword evidence="1" id="KW-1133">Transmembrane helix</keyword>
<protein>
    <recommendedName>
        <fullName evidence="4">Phylloplanin</fullName>
    </recommendedName>
</protein>
<feature type="transmembrane region" description="Helical" evidence="1">
    <location>
        <begin position="52"/>
        <end position="70"/>
    </location>
</feature>
<keyword evidence="3" id="KW-1185">Reference proteome</keyword>
<gene>
    <name evidence="2" type="ORF">V6N12_014009</name>
</gene>
<accession>A0ABR2CY80</accession>
<evidence type="ECO:0000256" key="1">
    <source>
        <dbReference type="SAM" id="Phobius"/>
    </source>
</evidence>
<organism evidence="2 3">
    <name type="scientific">Hibiscus sabdariffa</name>
    <name type="common">roselle</name>
    <dbReference type="NCBI Taxonomy" id="183260"/>
    <lineage>
        <taxon>Eukaryota</taxon>
        <taxon>Viridiplantae</taxon>
        <taxon>Streptophyta</taxon>
        <taxon>Embryophyta</taxon>
        <taxon>Tracheophyta</taxon>
        <taxon>Spermatophyta</taxon>
        <taxon>Magnoliopsida</taxon>
        <taxon>eudicotyledons</taxon>
        <taxon>Gunneridae</taxon>
        <taxon>Pentapetalae</taxon>
        <taxon>rosids</taxon>
        <taxon>malvids</taxon>
        <taxon>Malvales</taxon>
        <taxon>Malvaceae</taxon>
        <taxon>Malvoideae</taxon>
        <taxon>Hibiscus</taxon>
    </lineage>
</organism>
<keyword evidence="1" id="KW-0812">Transmembrane</keyword>
<dbReference type="InterPro" id="IPR040404">
    <property type="entry name" value="Phylloplanin-like"/>
</dbReference>
<evidence type="ECO:0000313" key="3">
    <source>
        <dbReference type="Proteomes" id="UP001472677"/>
    </source>
</evidence>
<dbReference type="PANTHER" id="PTHR34458">
    <property type="entry name" value="POLLEN OLE E 1 ALLERGEN AND EXTENSIN FAMILY PROTEIN-RELATED"/>
    <property type="match status" value="1"/>
</dbReference>